<gene>
    <name evidence="2" type="ORF">B0T26DRAFT_703626</name>
</gene>
<accession>A0AA40AVC1</accession>
<name>A0AA40AVC1_9PEZI</name>
<proteinExistence type="predicted"/>
<protein>
    <submittedName>
        <fullName evidence="2">Uncharacterized protein</fullName>
    </submittedName>
</protein>
<feature type="transmembrane region" description="Helical" evidence="1">
    <location>
        <begin position="20"/>
        <end position="44"/>
    </location>
</feature>
<keyword evidence="1" id="KW-0472">Membrane</keyword>
<dbReference type="Proteomes" id="UP001172101">
    <property type="component" value="Unassembled WGS sequence"/>
</dbReference>
<dbReference type="GeneID" id="85324949"/>
<reference evidence="2" key="1">
    <citation type="submission" date="2023-06" db="EMBL/GenBank/DDBJ databases">
        <title>Genome-scale phylogeny and comparative genomics of the fungal order Sordariales.</title>
        <authorList>
            <consortium name="Lawrence Berkeley National Laboratory"/>
            <person name="Hensen N."/>
            <person name="Bonometti L."/>
            <person name="Westerberg I."/>
            <person name="Brannstrom I.O."/>
            <person name="Guillou S."/>
            <person name="Cros-Aarteil S."/>
            <person name="Calhoun S."/>
            <person name="Haridas S."/>
            <person name="Kuo A."/>
            <person name="Mondo S."/>
            <person name="Pangilinan J."/>
            <person name="Riley R."/>
            <person name="LaButti K."/>
            <person name="Andreopoulos B."/>
            <person name="Lipzen A."/>
            <person name="Chen C."/>
            <person name="Yanf M."/>
            <person name="Daum C."/>
            <person name="Ng V."/>
            <person name="Clum A."/>
            <person name="Steindorff A."/>
            <person name="Ohm R."/>
            <person name="Martin F."/>
            <person name="Silar P."/>
            <person name="Natvig D."/>
            <person name="Lalanne C."/>
            <person name="Gautier V."/>
            <person name="Ament-velasquez S.L."/>
            <person name="Kruys A."/>
            <person name="Hutchinson M.I."/>
            <person name="Powell A.J."/>
            <person name="Barry K."/>
            <person name="Miller A.N."/>
            <person name="Grigoriev I.V."/>
            <person name="Debuchy R."/>
            <person name="Gladieux P."/>
            <person name="Thoren M.H."/>
            <person name="Johannesson H."/>
        </authorList>
    </citation>
    <scope>NUCLEOTIDE SEQUENCE</scope>
    <source>
        <strain evidence="2">SMH2392-1A</strain>
    </source>
</reference>
<keyword evidence="3" id="KW-1185">Reference proteome</keyword>
<keyword evidence="1" id="KW-1133">Transmembrane helix</keyword>
<comment type="caution">
    <text evidence="2">The sequence shown here is derived from an EMBL/GenBank/DDBJ whole genome shotgun (WGS) entry which is preliminary data.</text>
</comment>
<keyword evidence="1" id="KW-0812">Transmembrane</keyword>
<evidence type="ECO:0000256" key="1">
    <source>
        <dbReference type="SAM" id="Phobius"/>
    </source>
</evidence>
<evidence type="ECO:0000313" key="3">
    <source>
        <dbReference type="Proteomes" id="UP001172101"/>
    </source>
</evidence>
<dbReference type="AlphaFoldDB" id="A0AA40AVC1"/>
<dbReference type="RefSeq" id="XP_060298626.1">
    <property type="nucleotide sequence ID" value="XM_060441679.1"/>
</dbReference>
<dbReference type="EMBL" id="JAUIRO010000003">
    <property type="protein sequence ID" value="KAK0722702.1"/>
    <property type="molecule type" value="Genomic_DNA"/>
</dbReference>
<organism evidence="2 3">
    <name type="scientific">Lasiosphaeria miniovina</name>
    <dbReference type="NCBI Taxonomy" id="1954250"/>
    <lineage>
        <taxon>Eukaryota</taxon>
        <taxon>Fungi</taxon>
        <taxon>Dikarya</taxon>
        <taxon>Ascomycota</taxon>
        <taxon>Pezizomycotina</taxon>
        <taxon>Sordariomycetes</taxon>
        <taxon>Sordariomycetidae</taxon>
        <taxon>Sordariales</taxon>
        <taxon>Lasiosphaeriaceae</taxon>
        <taxon>Lasiosphaeria</taxon>
    </lineage>
</organism>
<sequence>MLVSIYRKMWVADGRVEPYLTFFLNSVFLAVISASSLSIQYCLLRSCCASFVILGGGMINRVGVFTD</sequence>
<evidence type="ECO:0000313" key="2">
    <source>
        <dbReference type="EMBL" id="KAK0722702.1"/>
    </source>
</evidence>